<organism evidence="3 4">
    <name type="scientific">Limnoglobus roseus</name>
    <dbReference type="NCBI Taxonomy" id="2598579"/>
    <lineage>
        <taxon>Bacteria</taxon>
        <taxon>Pseudomonadati</taxon>
        <taxon>Planctomycetota</taxon>
        <taxon>Planctomycetia</taxon>
        <taxon>Gemmatales</taxon>
        <taxon>Gemmataceae</taxon>
        <taxon>Limnoglobus</taxon>
    </lineage>
</organism>
<keyword evidence="4" id="KW-1185">Reference proteome</keyword>
<feature type="domain" description="H repeat-associated protein N-terminal" evidence="2">
    <location>
        <begin position="13"/>
        <end position="99"/>
    </location>
</feature>
<feature type="region of interest" description="Disordered" evidence="1">
    <location>
        <begin position="122"/>
        <end position="165"/>
    </location>
</feature>
<proteinExistence type="predicted"/>
<dbReference type="InterPro" id="IPR047647">
    <property type="entry name" value="ISAs1_transpos"/>
</dbReference>
<gene>
    <name evidence="3" type="ORF">PX52LOC_02421</name>
</gene>
<dbReference type="NCBIfam" id="NF033564">
    <property type="entry name" value="transpos_ISAs1"/>
    <property type="match status" value="1"/>
</dbReference>
<dbReference type="Proteomes" id="UP000324974">
    <property type="component" value="Chromosome"/>
</dbReference>
<evidence type="ECO:0000259" key="2">
    <source>
        <dbReference type="Pfam" id="PF13808"/>
    </source>
</evidence>
<sequence>MANMPKQDAPITRYFADLPDPRMDRTKKHSLGDIPVITLCAVVAGTDSWEEVEAFGEAKADWLRTFLALPNGIPSHGTFYRVFSRLDPQAFGKCVADWMAGVCEVAGLRHVAVDGKAVRSAPEGHVQRVPAPRQCVGRREPPDPGPGGRRRRVARDRRHPRNPPVLDLKGALVTIDAAGCQKEIAKQIRNQGGHYLLAVNGNQPTLQAAVHAEFDWLIEADFVGLPYDEAIRMRRLSDNGQPV</sequence>
<protein>
    <submittedName>
        <fullName evidence="3">ISAs1 family transposase</fullName>
    </submittedName>
</protein>
<evidence type="ECO:0000313" key="3">
    <source>
        <dbReference type="EMBL" id="QEL15498.1"/>
    </source>
</evidence>
<reference evidence="4" key="1">
    <citation type="submission" date="2019-08" db="EMBL/GenBank/DDBJ databases">
        <title>Limnoglobus roseus gen. nov., sp. nov., a novel freshwater planctomycete with a giant genome from the family Gemmataceae.</title>
        <authorList>
            <person name="Kulichevskaya I.S."/>
            <person name="Naumoff D.G."/>
            <person name="Miroshnikov K."/>
            <person name="Ivanova A."/>
            <person name="Philippov D.A."/>
            <person name="Hakobyan A."/>
            <person name="Rijpstra I.C."/>
            <person name="Sinninghe Damste J.S."/>
            <person name="Liesack W."/>
            <person name="Dedysh S.N."/>
        </authorList>
    </citation>
    <scope>NUCLEOTIDE SEQUENCE [LARGE SCALE GENOMIC DNA]</scope>
    <source>
        <strain evidence="4">PX52</strain>
    </source>
</reference>
<evidence type="ECO:0000256" key="1">
    <source>
        <dbReference type="SAM" id="MobiDB-lite"/>
    </source>
</evidence>
<accession>A0A5C1AEN8</accession>
<dbReference type="InterPro" id="IPR032806">
    <property type="entry name" value="YbfD_N"/>
</dbReference>
<evidence type="ECO:0000313" key="4">
    <source>
        <dbReference type="Proteomes" id="UP000324974"/>
    </source>
</evidence>
<feature type="compositionally biased region" description="Basic residues" evidence="1">
    <location>
        <begin position="148"/>
        <end position="161"/>
    </location>
</feature>
<dbReference type="EMBL" id="CP042425">
    <property type="protein sequence ID" value="QEL15498.1"/>
    <property type="molecule type" value="Genomic_DNA"/>
</dbReference>
<dbReference type="PANTHER" id="PTHR30298:SF0">
    <property type="entry name" value="PROTEIN YBFL-RELATED"/>
    <property type="match status" value="1"/>
</dbReference>
<dbReference type="OrthoDB" id="291219at2"/>
<dbReference type="InterPro" id="IPR051698">
    <property type="entry name" value="Transposase_11-like"/>
</dbReference>
<dbReference type="Pfam" id="PF13808">
    <property type="entry name" value="DDE_Tnp_1_assoc"/>
    <property type="match status" value="1"/>
</dbReference>
<dbReference type="KEGG" id="lrs:PX52LOC_02421"/>
<dbReference type="PANTHER" id="PTHR30298">
    <property type="entry name" value="H REPEAT-ASSOCIATED PREDICTED TRANSPOSASE"/>
    <property type="match status" value="1"/>
</dbReference>
<name>A0A5C1AEN8_9BACT</name>
<dbReference type="AlphaFoldDB" id="A0A5C1AEN8"/>